<dbReference type="InterPro" id="IPR013087">
    <property type="entry name" value="Znf_C2H2_type"/>
</dbReference>
<keyword evidence="1" id="KW-0862">Zinc</keyword>
<feature type="compositionally biased region" description="Low complexity" evidence="2">
    <location>
        <begin position="321"/>
        <end position="360"/>
    </location>
</feature>
<feature type="domain" description="C2H2-type" evidence="3">
    <location>
        <begin position="361"/>
        <end position="384"/>
    </location>
</feature>
<protein>
    <recommendedName>
        <fullName evidence="3">C2H2-type domain-containing protein</fullName>
    </recommendedName>
</protein>
<dbReference type="PROSITE" id="PS00028">
    <property type="entry name" value="ZINC_FINGER_C2H2_1"/>
    <property type="match status" value="1"/>
</dbReference>
<comment type="caution">
    <text evidence="4">The sequence shown here is derived from an EMBL/GenBank/DDBJ whole genome shotgun (WGS) entry which is preliminary data.</text>
</comment>
<evidence type="ECO:0000313" key="5">
    <source>
        <dbReference type="Proteomes" id="UP000726737"/>
    </source>
</evidence>
<dbReference type="Gene3D" id="3.30.160.60">
    <property type="entry name" value="Classic Zinc Finger"/>
    <property type="match status" value="1"/>
</dbReference>
<sequence>MMTGMSHLGLNMAYSLPEADSRRDSGFSNSSLDDLSVGIMTSHQGLPSEQASSAPSFVLSPPPSNDGTLYPPIDTIDVEESSTPIVPSMPIGMSYVFMQQHQHQGPPSVVNNQSAPTSASWNIASMSSQMTALTSSPIYTTDDLVYQQLSLALATSGQQKLMTSPHVYSKHGQVQRPRQKKPHLQISTEADVAAPALLNNMTVEFTAACDGQWDAGYDLSPSAPVQVISPSMSAANNIVRTQQSYPWGFVTSPVESNFSSGTSTPLFTSSPVSYANSEIATSCQSSRAASPSYAGSGIYDGCIPDRRSRQSPNPIIRSRKSSTSSMGSQGRVSHLRDSSASSTASSSPAATTSNSSSTSSHQCPKCGQCFAGPAVLVRHIESIHEKLLWNCVGCKSNLSRRDAVTRHINLSPMDSICRIIGTIGQIKISNGVEAHYEVSSYCAKPLDEVMNRMGKKISTALRREINRSKAAMHRREAGVPEGCVSSELLSFEQAMMMHAVSDDMEMLEDWNQDGSSRKRRRSPLADNDMFERKRR</sequence>
<keyword evidence="1" id="KW-0863">Zinc-finger</keyword>
<gene>
    <name evidence="4" type="ORF">BG011_004792</name>
</gene>
<dbReference type="PROSITE" id="PS50157">
    <property type="entry name" value="ZINC_FINGER_C2H2_2"/>
    <property type="match status" value="1"/>
</dbReference>
<dbReference type="EMBL" id="JAAAJA010000032">
    <property type="protein sequence ID" value="KAG0265407.1"/>
    <property type="molecule type" value="Genomic_DNA"/>
</dbReference>
<dbReference type="OrthoDB" id="2444917at2759"/>
<keyword evidence="1" id="KW-0479">Metal-binding</keyword>
<dbReference type="Proteomes" id="UP000726737">
    <property type="component" value="Unassembled WGS sequence"/>
</dbReference>
<reference evidence="4" key="1">
    <citation type="journal article" date="2020" name="Fungal Divers.">
        <title>Resolving the Mortierellaceae phylogeny through synthesis of multi-gene phylogenetics and phylogenomics.</title>
        <authorList>
            <person name="Vandepol N."/>
            <person name="Liber J."/>
            <person name="Desiro A."/>
            <person name="Na H."/>
            <person name="Kennedy M."/>
            <person name="Barry K."/>
            <person name="Grigoriev I.V."/>
            <person name="Miller A.N."/>
            <person name="O'Donnell K."/>
            <person name="Stajich J.E."/>
            <person name="Bonito G."/>
        </authorList>
    </citation>
    <scope>NUCLEOTIDE SEQUENCE</scope>
    <source>
        <strain evidence="4">KOD948</strain>
    </source>
</reference>
<proteinExistence type="predicted"/>
<accession>A0A9P6U9T7</accession>
<evidence type="ECO:0000259" key="3">
    <source>
        <dbReference type="PROSITE" id="PS50157"/>
    </source>
</evidence>
<evidence type="ECO:0000256" key="1">
    <source>
        <dbReference type="PROSITE-ProRule" id="PRU00042"/>
    </source>
</evidence>
<evidence type="ECO:0000313" key="4">
    <source>
        <dbReference type="EMBL" id="KAG0265407.1"/>
    </source>
</evidence>
<dbReference type="SMART" id="SM00355">
    <property type="entry name" value="ZnF_C2H2"/>
    <property type="match status" value="1"/>
</dbReference>
<dbReference type="GO" id="GO:0008270">
    <property type="term" value="F:zinc ion binding"/>
    <property type="evidence" value="ECO:0007669"/>
    <property type="project" value="UniProtKB-KW"/>
</dbReference>
<organism evidence="4 5">
    <name type="scientific">Mortierella polycephala</name>
    <dbReference type="NCBI Taxonomy" id="41804"/>
    <lineage>
        <taxon>Eukaryota</taxon>
        <taxon>Fungi</taxon>
        <taxon>Fungi incertae sedis</taxon>
        <taxon>Mucoromycota</taxon>
        <taxon>Mortierellomycotina</taxon>
        <taxon>Mortierellomycetes</taxon>
        <taxon>Mortierellales</taxon>
        <taxon>Mortierellaceae</taxon>
        <taxon>Mortierella</taxon>
    </lineage>
</organism>
<name>A0A9P6U9T7_9FUNG</name>
<evidence type="ECO:0000256" key="2">
    <source>
        <dbReference type="SAM" id="MobiDB-lite"/>
    </source>
</evidence>
<feature type="region of interest" description="Disordered" evidence="2">
    <location>
        <begin position="301"/>
        <end position="362"/>
    </location>
</feature>
<feature type="region of interest" description="Disordered" evidence="2">
    <location>
        <begin position="510"/>
        <end position="535"/>
    </location>
</feature>
<dbReference type="AlphaFoldDB" id="A0A9P6U9T7"/>
<keyword evidence="5" id="KW-1185">Reference proteome</keyword>